<keyword evidence="2" id="KW-0378">Hydrolase</keyword>
<proteinExistence type="predicted"/>
<dbReference type="KEGG" id="rlc:K227x_31380"/>
<dbReference type="EMBL" id="CP036525">
    <property type="protein sequence ID" value="QDT04743.1"/>
    <property type="molecule type" value="Genomic_DNA"/>
</dbReference>
<sequence length="721" mass="80676">MVGPAAVARCRCFPTFPAKDFAVQHPTTPIATRTYGLASKLALLFAVLTTTVSVSGQTNNAPKTDVGDRMLTQYFQLETASLSTDVVTPGMTLPELEEQQSTDRKRLAEMLGLDPMPERTPLKPVIVSTEQRDGFRVQRLHFQPSPGLYVAANYYLPPKCDEPLPTILYVCGHANTVKDGVRPGNKAAYHHHGVWFARNGYTCLVIDTIQLGEFPGQHHGTYRLGKWWWNNRGYTPAGVEAWTGMRALDYLETRPEVDADRFGVTGRSGGGVYSWWIAALDKRIKVAVPVAGITTLHNHVVDGCVEGHCDCMYMINTYRWDYGRVAALVAPRPLLISNTDKDSIFPLDGVVQIHRQVRDVYELYGEPNHLGLQITEGPHKDTQELRVHAFRWFTRFLRDDHELIRMPADKCIELTDLAVFDTPPADERVTTADQWFVPEVQDPDPNWQESLLQKTFAGWPSGDQIPALDTKRIATSVKDGIRCDVYQFDSQQPFRLPLFVLSAEPEPKEADPQETKPAKDSSAEPPSADANNATPNHWTVEVLGQEAWEEVAGGLASILPKQFPDAVGSDDRFQTLSKRLKQDPTGTLVLFPPRGIGPTQWSGNDTKRGHIRRRFMLLGQTLDGMRIWDLRRAIAAVRSIPEFDDAPLTLRGSDHAAAWILYASLFDQPVTELELIHPPSNHQDGITLLNVSRVVDMFSIMKQAESRSKLNVWSDVASEED</sequence>
<evidence type="ECO:0000313" key="2">
    <source>
        <dbReference type="EMBL" id="QDT04743.1"/>
    </source>
</evidence>
<dbReference type="Pfam" id="PF12715">
    <property type="entry name" value="Abhydrolase_7"/>
    <property type="match status" value="1"/>
</dbReference>
<dbReference type="PANTHER" id="PTHR47381">
    <property type="entry name" value="ALPHA/BETA-HYDROLASES SUPERFAMILY PROTEIN"/>
    <property type="match status" value="1"/>
</dbReference>
<name>A0A517NC73_9BACT</name>
<feature type="region of interest" description="Disordered" evidence="1">
    <location>
        <begin position="505"/>
        <end position="534"/>
    </location>
</feature>
<dbReference type="InterPro" id="IPR029058">
    <property type="entry name" value="AB_hydrolase_fold"/>
</dbReference>
<organism evidence="2 3">
    <name type="scientific">Rubripirellula lacrimiformis</name>
    <dbReference type="NCBI Taxonomy" id="1930273"/>
    <lineage>
        <taxon>Bacteria</taxon>
        <taxon>Pseudomonadati</taxon>
        <taxon>Planctomycetota</taxon>
        <taxon>Planctomycetia</taxon>
        <taxon>Pirellulales</taxon>
        <taxon>Pirellulaceae</taxon>
        <taxon>Rubripirellula</taxon>
    </lineage>
</organism>
<accession>A0A517NC73</accession>
<gene>
    <name evidence="2" type="ORF">K227x_31380</name>
</gene>
<dbReference type="AlphaFoldDB" id="A0A517NC73"/>
<evidence type="ECO:0000313" key="3">
    <source>
        <dbReference type="Proteomes" id="UP000318538"/>
    </source>
</evidence>
<reference evidence="2 3" key="1">
    <citation type="submission" date="2019-02" db="EMBL/GenBank/DDBJ databases">
        <title>Deep-cultivation of Planctomycetes and their phenomic and genomic characterization uncovers novel biology.</title>
        <authorList>
            <person name="Wiegand S."/>
            <person name="Jogler M."/>
            <person name="Boedeker C."/>
            <person name="Pinto D."/>
            <person name="Vollmers J."/>
            <person name="Rivas-Marin E."/>
            <person name="Kohn T."/>
            <person name="Peeters S.H."/>
            <person name="Heuer A."/>
            <person name="Rast P."/>
            <person name="Oberbeckmann S."/>
            <person name="Bunk B."/>
            <person name="Jeske O."/>
            <person name="Meyerdierks A."/>
            <person name="Storesund J.E."/>
            <person name="Kallscheuer N."/>
            <person name="Luecker S."/>
            <person name="Lage O.M."/>
            <person name="Pohl T."/>
            <person name="Merkel B.J."/>
            <person name="Hornburger P."/>
            <person name="Mueller R.-W."/>
            <person name="Bruemmer F."/>
            <person name="Labrenz M."/>
            <person name="Spormann A.M."/>
            <person name="Op den Camp H."/>
            <person name="Overmann J."/>
            <person name="Amann R."/>
            <person name="Jetten M.S.M."/>
            <person name="Mascher T."/>
            <person name="Medema M.H."/>
            <person name="Devos D.P."/>
            <person name="Kaster A.-K."/>
            <person name="Ovreas L."/>
            <person name="Rohde M."/>
            <person name="Galperin M.Y."/>
            <person name="Jogler C."/>
        </authorList>
    </citation>
    <scope>NUCLEOTIDE SEQUENCE [LARGE SCALE GENOMIC DNA]</scope>
    <source>
        <strain evidence="2 3">K22_7</strain>
    </source>
</reference>
<dbReference type="Gene3D" id="3.40.50.1820">
    <property type="entry name" value="alpha/beta hydrolase"/>
    <property type="match status" value="2"/>
</dbReference>
<evidence type="ECO:0000256" key="1">
    <source>
        <dbReference type="SAM" id="MobiDB-lite"/>
    </source>
</evidence>
<dbReference type="InterPro" id="IPR025890">
    <property type="entry name" value="Abhydrolase_bac"/>
</dbReference>
<dbReference type="Proteomes" id="UP000318538">
    <property type="component" value="Chromosome"/>
</dbReference>
<dbReference type="SUPFAM" id="SSF53474">
    <property type="entry name" value="alpha/beta-Hydrolases"/>
    <property type="match status" value="1"/>
</dbReference>
<feature type="compositionally biased region" description="Basic and acidic residues" evidence="1">
    <location>
        <begin position="505"/>
        <end position="522"/>
    </location>
</feature>
<dbReference type="PANTHER" id="PTHR47381:SF3">
    <property type="entry name" value="ALPHA_BETA-HYDROLASES SUPERFAMILY PROTEIN"/>
    <property type="match status" value="1"/>
</dbReference>
<dbReference type="GO" id="GO:0016787">
    <property type="term" value="F:hydrolase activity"/>
    <property type="evidence" value="ECO:0007669"/>
    <property type="project" value="UniProtKB-KW"/>
</dbReference>
<protein>
    <submittedName>
        <fullName evidence="2">Alpha/beta hydrolase family protein</fullName>
    </submittedName>
</protein>
<keyword evidence="3" id="KW-1185">Reference proteome</keyword>